<dbReference type="EMBL" id="JACANB010000001">
    <property type="protein sequence ID" value="MDM1695380.1"/>
    <property type="molecule type" value="Genomic_DNA"/>
</dbReference>
<dbReference type="InterPro" id="IPR041494">
    <property type="entry name" value="PIN7"/>
</dbReference>
<proteinExistence type="predicted"/>
<reference evidence="2" key="1">
    <citation type="submission" date="2020-06" db="EMBL/GenBank/DDBJ databases">
        <authorList>
            <person name="Dong N."/>
        </authorList>
    </citation>
    <scope>NUCLEOTIDE SEQUENCE</scope>
    <source>
        <strain evidence="2">DF46-2-2</strain>
    </source>
</reference>
<name>A0AAW7DQ07_9GAMM</name>
<dbReference type="RefSeq" id="WP_286592954.1">
    <property type="nucleotide sequence ID" value="NZ_JACANB010000001.1"/>
</dbReference>
<sequence>MLPTAIALTGEPASPAITESSFDFEGNNTASKVLLIDLENCPNQIQHIHENLAAFTRVVICYAQSTAKIPLDWLLPLNQTINQGRLKVIQMTTKGKNSADFGIAFFAGSLMNEMPPHTEFVILSDDTDLDHVVNLLISQDIPAERIGVKKISAAAPTANKKNSAIETSLTMQRLKTFCGQLMQYPKARPAKQESLLNAIRSQCQLKNNEEKIVLNALLQNKIVTLNGSQVVYNNTLLQQFIANE</sequence>
<evidence type="ECO:0000313" key="3">
    <source>
        <dbReference type="Proteomes" id="UP001173465"/>
    </source>
</evidence>
<organism evidence="2 3">
    <name type="scientific">Thiopseudomonas alkaliphila</name>
    <dbReference type="NCBI Taxonomy" id="1697053"/>
    <lineage>
        <taxon>Bacteria</taxon>
        <taxon>Pseudomonadati</taxon>
        <taxon>Pseudomonadota</taxon>
        <taxon>Gammaproteobacteria</taxon>
        <taxon>Pseudomonadales</taxon>
        <taxon>Pseudomonadaceae</taxon>
        <taxon>Thiopseudomonas</taxon>
    </lineage>
</organism>
<evidence type="ECO:0000259" key="1">
    <source>
        <dbReference type="Pfam" id="PF18475"/>
    </source>
</evidence>
<gene>
    <name evidence="2" type="ORF">HX099_01665</name>
</gene>
<comment type="caution">
    <text evidence="2">The sequence shown here is derived from an EMBL/GenBank/DDBJ whole genome shotgun (WGS) entry which is preliminary data.</text>
</comment>
<evidence type="ECO:0000313" key="2">
    <source>
        <dbReference type="EMBL" id="MDM1695380.1"/>
    </source>
</evidence>
<dbReference type="Pfam" id="PF18475">
    <property type="entry name" value="PIN7"/>
    <property type="match status" value="1"/>
</dbReference>
<accession>A0AAW7DQ07</accession>
<protein>
    <submittedName>
        <fullName evidence="2">NYN domain-containing protein</fullName>
    </submittedName>
</protein>
<feature type="domain" description="PIN-like" evidence="1">
    <location>
        <begin position="35"/>
        <end position="136"/>
    </location>
</feature>
<dbReference type="AlphaFoldDB" id="A0AAW7DQ07"/>
<dbReference type="Proteomes" id="UP001173465">
    <property type="component" value="Unassembled WGS sequence"/>
</dbReference>
<reference evidence="2" key="2">
    <citation type="journal article" date="2022" name="Sci. Total Environ.">
        <title>Prevalence, transmission, and molecular epidemiology of tet(X)-positive bacteria among humans, animals, and environmental niches in China: An epidemiological, and genomic-based study.</title>
        <authorList>
            <person name="Dong N."/>
            <person name="Zeng Y."/>
            <person name="Cai C."/>
            <person name="Sun C."/>
            <person name="Lu J."/>
            <person name="Liu C."/>
            <person name="Zhou H."/>
            <person name="Sun Q."/>
            <person name="Shu L."/>
            <person name="Wang H."/>
            <person name="Wang Y."/>
            <person name="Wang S."/>
            <person name="Wu C."/>
            <person name="Chan E.W."/>
            <person name="Chen G."/>
            <person name="Shen Z."/>
            <person name="Chen S."/>
            <person name="Zhang R."/>
        </authorList>
    </citation>
    <scope>NUCLEOTIDE SEQUENCE</scope>
    <source>
        <strain evidence="2">DF46-2-2</strain>
    </source>
</reference>